<keyword evidence="5 9" id="KW-0064">Aspartyl protease</keyword>
<gene>
    <name evidence="9" type="primary">lspA</name>
    <name evidence="12" type="ORF">BHF68_09955</name>
</gene>
<evidence type="ECO:0000256" key="6">
    <source>
        <dbReference type="ARBA" id="ARBA00022801"/>
    </source>
</evidence>
<keyword evidence="8 9" id="KW-0472">Membrane</keyword>
<comment type="function">
    <text evidence="9 10">This protein specifically catalyzes the removal of signal peptides from prolipoproteins.</text>
</comment>
<comment type="subcellular location">
    <subcellularLocation>
        <location evidence="9">Cell membrane</location>
        <topology evidence="9">Multi-pass membrane protein</topology>
    </subcellularLocation>
</comment>
<evidence type="ECO:0000256" key="4">
    <source>
        <dbReference type="ARBA" id="ARBA00022692"/>
    </source>
</evidence>
<evidence type="ECO:0000256" key="3">
    <source>
        <dbReference type="ARBA" id="ARBA00022670"/>
    </source>
</evidence>
<evidence type="ECO:0000256" key="5">
    <source>
        <dbReference type="ARBA" id="ARBA00022750"/>
    </source>
</evidence>
<dbReference type="STRING" id="766136.BHF68_09955"/>
<name>A0A1E5FZR4_9FIRM</name>
<dbReference type="GO" id="GO:0004190">
    <property type="term" value="F:aspartic-type endopeptidase activity"/>
    <property type="evidence" value="ECO:0007669"/>
    <property type="project" value="UniProtKB-UniRule"/>
</dbReference>
<evidence type="ECO:0000313" key="13">
    <source>
        <dbReference type="Proteomes" id="UP000094296"/>
    </source>
</evidence>
<keyword evidence="6 9" id="KW-0378">Hydrolase</keyword>
<keyword evidence="7 9" id="KW-1133">Transmembrane helix</keyword>
<dbReference type="Proteomes" id="UP000094296">
    <property type="component" value="Unassembled WGS sequence"/>
</dbReference>
<accession>A0A1E5FZR4</accession>
<dbReference type="PROSITE" id="PS00855">
    <property type="entry name" value="SPASE_II"/>
    <property type="match status" value="1"/>
</dbReference>
<protein>
    <recommendedName>
        <fullName evidence="9">Lipoprotein signal peptidase</fullName>
        <ecNumber evidence="9">3.4.23.36</ecNumber>
    </recommendedName>
    <alternativeName>
        <fullName evidence="9">Prolipoprotein signal peptidase</fullName>
    </alternativeName>
    <alternativeName>
        <fullName evidence="9">Signal peptidase II</fullName>
        <shortName evidence="9">SPase II</shortName>
    </alternativeName>
</protein>
<sequence>MPYYIIAVIIVIIDQLSKLAVVNFMDERNINTIPIWEGVFHLTSHRNAGAAFGILQEQRWFFIVVTLFVIIGIIYAIYKYEGHADKKLFLFGITLLLGGAVGNLIDRIFVGAVIDFLDFRLINYPIFNIADVAIVIGVVLLFIDLWHTHKLENEQLKENKL</sequence>
<dbReference type="InterPro" id="IPR001872">
    <property type="entry name" value="Peptidase_A8"/>
</dbReference>
<evidence type="ECO:0000256" key="10">
    <source>
        <dbReference type="RuleBase" id="RU000594"/>
    </source>
</evidence>
<evidence type="ECO:0000256" key="7">
    <source>
        <dbReference type="ARBA" id="ARBA00022989"/>
    </source>
</evidence>
<comment type="caution">
    <text evidence="12">The sequence shown here is derived from an EMBL/GenBank/DDBJ whole genome shotgun (WGS) entry which is preliminary data.</text>
</comment>
<feature type="active site" evidence="9">
    <location>
        <position position="115"/>
    </location>
</feature>
<evidence type="ECO:0000256" key="11">
    <source>
        <dbReference type="RuleBase" id="RU004181"/>
    </source>
</evidence>
<proteinExistence type="inferred from homology"/>
<keyword evidence="13" id="KW-1185">Reference proteome</keyword>
<dbReference type="AlphaFoldDB" id="A0A1E5FZR4"/>
<comment type="pathway">
    <text evidence="9">Protein modification; lipoprotein biosynthesis (signal peptide cleavage).</text>
</comment>
<comment type="catalytic activity">
    <reaction evidence="9 10">
        <text>Release of signal peptides from bacterial membrane prolipoproteins. Hydrolyzes -Xaa-Yaa-Zaa-|-(S,diacylglyceryl)Cys-, in which Xaa is hydrophobic (preferably Leu), and Yaa (Ala or Ser) and Zaa (Gly or Ala) have small, neutral side chains.</text>
        <dbReference type="EC" id="3.4.23.36"/>
    </reaction>
</comment>
<keyword evidence="3 9" id="KW-0645">Protease</keyword>
<feature type="active site" evidence="9">
    <location>
        <position position="131"/>
    </location>
</feature>
<comment type="similarity">
    <text evidence="1 9 11">Belongs to the peptidase A8 family.</text>
</comment>
<dbReference type="Pfam" id="PF01252">
    <property type="entry name" value="Peptidase_A8"/>
    <property type="match status" value="1"/>
</dbReference>
<evidence type="ECO:0000256" key="9">
    <source>
        <dbReference type="HAMAP-Rule" id="MF_00161"/>
    </source>
</evidence>
<dbReference type="GO" id="GO:0006508">
    <property type="term" value="P:proteolysis"/>
    <property type="evidence" value="ECO:0007669"/>
    <property type="project" value="UniProtKB-KW"/>
</dbReference>
<dbReference type="GO" id="GO:0005886">
    <property type="term" value="C:plasma membrane"/>
    <property type="evidence" value="ECO:0007669"/>
    <property type="project" value="UniProtKB-SubCell"/>
</dbReference>
<reference evidence="12 13" key="1">
    <citation type="submission" date="2016-09" db="EMBL/GenBank/DDBJ databases">
        <title>Draft genome sequence for the type strain of Desulfuribacillus alkaliarsenatis AHT28, an obligately anaerobic, sulfidogenic bacterium isolated from Russian soda lake sediments.</title>
        <authorList>
            <person name="Abin C.A."/>
            <person name="Hollibaugh J.T."/>
        </authorList>
    </citation>
    <scope>NUCLEOTIDE SEQUENCE [LARGE SCALE GENOMIC DNA]</scope>
    <source>
        <strain evidence="12 13">AHT28</strain>
    </source>
</reference>
<organism evidence="12 13">
    <name type="scientific">Desulfuribacillus alkaliarsenatis</name>
    <dbReference type="NCBI Taxonomy" id="766136"/>
    <lineage>
        <taxon>Bacteria</taxon>
        <taxon>Bacillati</taxon>
        <taxon>Bacillota</taxon>
        <taxon>Desulfuribacillia</taxon>
        <taxon>Desulfuribacillales</taxon>
        <taxon>Desulfuribacillaceae</taxon>
        <taxon>Desulfuribacillus</taxon>
    </lineage>
</organism>
<dbReference type="NCBIfam" id="TIGR00077">
    <property type="entry name" value="lspA"/>
    <property type="match status" value="1"/>
</dbReference>
<dbReference type="EC" id="3.4.23.36" evidence="9"/>
<comment type="caution">
    <text evidence="9">Lacks conserved residue(s) required for the propagation of feature annotation.</text>
</comment>
<feature type="transmembrane region" description="Helical" evidence="9">
    <location>
        <begin position="60"/>
        <end position="78"/>
    </location>
</feature>
<feature type="transmembrane region" description="Helical" evidence="9">
    <location>
        <begin position="90"/>
        <end position="114"/>
    </location>
</feature>
<dbReference type="PANTHER" id="PTHR33695:SF1">
    <property type="entry name" value="LIPOPROTEIN SIGNAL PEPTIDASE"/>
    <property type="match status" value="1"/>
</dbReference>
<dbReference type="EMBL" id="MIJE01000033">
    <property type="protein sequence ID" value="OEF96054.1"/>
    <property type="molecule type" value="Genomic_DNA"/>
</dbReference>
<dbReference type="PANTHER" id="PTHR33695">
    <property type="entry name" value="LIPOPROTEIN SIGNAL PEPTIDASE"/>
    <property type="match status" value="1"/>
</dbReference>
<dbReference type="HAMAP" id="MF_00161">
    <property type="entry name" value="LspA"/>
    <property type="match status" value="1"/>
</dbReference>
<evidence type="ECO:0000313" key="12">
    <source>
        <dbReference type="EMBL" id="OEF96054.1"/>
    </source>
</evidence>
<keyword evidence="2 9" id="KW-1003">Cell membrane</keyword>
<dbReference type="UniPathway" id="UPA00665"/>
<feature type="transmembrane region" description="Helical" evidence="9">
    <location>
        <begin position="126"/>
        <end position="146"/>
    </location>
</feature>
<evidence type="ECO:0000256" key="8">
    <source>
        <dbReference type="ARBA" id="ARBA00023136"/>
    </source>
</evidence>
<evidence type="ECO:0000256" key="2">
    <source>
        <dbReference type="ARBA" id="ARBA00022475"/>
    </source>
</evidence>
<keyword evidence="4 9" id="KW-0812">Transmembrane</keyword>
<dbReference type="PRINTS" id="PR00781">
    <property type="entry name" value="LIPOSIGPTASE"/>
</dbReference>
<evidence type="ECO:0000256" key="1">
    <source>
        <dbReference type="ARBA" id="ARBA00006139"/>
    </source>
</evidence>